<keyword evidence="3" id="KW-1185">Reference proteome</keyword>
<dbReference type="Gene3D" id="3.40.50.1820">
    <property type="entry name" value="alpha/beta hydrolase"/>
    <property type="match status" value="1"/>
</dbReference>
<protein>
    <submittedName>
        <fullName evidence="2">Alpha/beta fold hydrolase</fullName>
    </submittedName>
</protein>
<feature type="domain" description="Serine aminopeptidase S33" evidence="1">
    <location>
        <begin position="29"/>
        <end position="149"/>
    </location>
</feature>
<name>A0A3M8C751_9BACL</name>
<comment type="caution">
    <text evidence="2">The sequence shown here is derived from an EMBL/GenBank/DDBJ whole genome shotgun (WGS) entry which is preliminary data.</text>
</comment>
<dbReference type="GO" id="GO:0052689">
    <property type="term" value="F:carboxylic ester hydrolase activity"/>
    <property type="evidence" value="ECO:0007669"/>
    <property type="project" value="TreeGrafter"/>
</dbReference>
<dbReference type="InterPro" id="IPR053145">
    <property type="entry name" value="AB_hydrolase_Est10"/>
</dbReference>
<proteinExistence type="predicted"/>
<dbReference type="Proteomes" id="UP000282028">
    <property type="component" value="Unassembled WGS sequence"/>
</dbReference>
<organism evidence="2 3">
    <name type="scientific">Brevibacillus invocatus</name>
    <dbReference type="NCBI Taxonomy" id="173959"/>
    <lineage>
        <taxon>Bacteria</taxon>
        <taxon>Bacillati</taxon>
        <taxon>Bacillota</taxon>
        <taxon>Bacilli</taxon>
        <taxon>Bacillales</taxon>
        <taxon>Paenibacillaceae</taxon>
        <taxon>Brevibacillus</taxon>
    </lineage>
</organism>
<dbReference type="PANTHER" id="PTHR43265">
    <property type="entry name" value="ESTERASE ESTD"/>
    <property type="match status" value="1"/>
</dbReference>
<keyword evidence="2" id="KW-0378">Hydrolase</keyword>
<evidence type="ECO:0000313" key="3">
    <source>
        <dbReference type="Proteomes" id="UP000282028"/>
    </source>
</evidence>
<dbReference type="SUPFAM" id="SSF53474">
    <property type="entry name" value="alpha/beta-Hydrolases"/>
    <property type="match status" value="1"/>
</dbReference>
<accession>A0A3M8C751</accession>
<dbReference type="OrthoDB" id="9780269at2"/>
<evidence type="ECO:0000313" key="2">
    <source>
        <dbReference type="EMBL" id="RNB71536.1"/>
    </source>
</evidence>
<gene>
    <name evidence="2" type="ORF">EDM52_14945</name>
</gene>
<evidence type="ECO:0000259" key="1">
    <source>
        <dbReference type="Pfam" id="PF12146"/>
    </source>
</evidence>
<reference evidence="2 3" key="1">
    <citation type="submission" date="2018-10" db="EMBL/GenBank/DDBJ databases">
        <title>Phylogenomics of Brevibacillus.</title>
        <authorList>
            <person name="Dunlap C."/>
        </authorList>
    </citation>
    <scope>NUCLEOTIDE SEQUENCE [LARGE SCALE GENOMIC DNA]</scope>
    <source>
        <strain evidence="2 3">JCM 12215</strain>
    </source>
</reference>
<dbReference type="AlphaFoldDB" id="A0A3M8C751"/>
<sequence length="259" mass="28478">MKEHYWIESRGKRLSAMLHTPAGIENPPVIILCHGFTGEKVGGNQLLLHIANALETGGYAVVRFDFTGSGESEGSFEIDTTITSWQSDLCQVIRWTKEQPAFRKSPLFLLGHSLGGCIVLLHDDGHLPIAGRIALAPVIFPESNFRELILGPVLWAAAASGQTISHFYGKGFALQPDFVRDIQARQHAPLLASENYRDAVLLVHGSADTAVPAKDSQAYFEAYQGPKELHILDGADHSFSRHMPQLQEKLVTWISARMG</sequence>
<dbReference type="RefSeq" id="WP_122909778.1">
    <property type="nucleotide sequence ID" value="NZ_CBCSBE010000007.1"/>
</dbReference>
<dbReference type="PANTHER" id="PTHR43265:SF1">
    <property type="entry name" value="ESTERASE ESTD"/>
    <property type="match status" value="1"/>
</dbReference>
<dbReference type="EMBL" id="RHHR01000028">
    <property type="protein sequence ID" value="RNB71536.1"/>
    <property type="molecule type" value="Genomic_DNA"/>
</dbReference>
<dbReference type="Pfam" id="PF12146">
    <property type="entry name" value="Hydrolase_4"/>
    <property type="match status" value="1"/>
</dbReference>
<dbReference type="InterPro" id="IPR022742">
    <property type="entry name" value="Hydrolase_4"/>
</dbReference>
<dbReference type="InterPro" id="IPR029058">
    <property type="entry name" value="AB_hydrolase_fold"/>
</dbReference>